<dbReference type="InterPro" id="IPR010547">
    <property type="entry name" value="TOM20_imprt_rcpt"/>
</dbReference>
<keyword evidence="3 9" id="KW-0812">Transmembrane</keyword>
<evidence type="ECO:0000256" key="1">
    <source>
        <dbReference type="ARBA" id="ARBA00004572"/>
    </source>
</evidence>
<evidence type="ECO:0000256" key="5">
    <source>
        <dbReference type="ARBA" id="ARBA00022927"/>
    </source>
</evidence>
<dbReference type="Pfam" id="PF06552">
    <property type="entry name" value="TOM20_plant"/>
    <property type="match status" value="1"/>
</dbReference>
<reference evidence="10 11" key="1">
    <citation type="submission" date="2020-08" db="EMBL/GenBank/DDBJ databases">
        <title>Plant Genome Project.</title>
        <authorList>
            <person name="Zhang R.-G."/>
        </authorList>
    </citation>
    <scope>NUCLEOTIDE SEQUENCE [LARGE SCALE GENOMIC DNA]</scope>
    <source>
        <tissue evidence="10">Rhizome</tissue>
    </source>
</reference>
<dbReference type="AlphaFoldDB" id="A0A8J5GR14"/>
<accession>A0A8J5GR14</accession>
<evidence type="ECO:0000313" key="11">
    <source>
        <dbReference type="Proteomes" id="UP000734854"/>
    </source>
</evidence>
<evidence type="ECO:0000256" key="6">
    <source>
        <dbReference type="ARBA" id="ARBA00022989"/>
    </source>
</evidence>
<keyword evidence="8 9" id="KW-0472">Membrane</keyword>
<evidence type="ECO:0000256" key="2">
    <source>
        <dbReference type="ARBA" id="ARBA00022448"/>
    </source>
</evidence>
<dbReference type="EMBL" id="JACMSC010000008">
    <property type="protein sequence ID" value="KAG6512255.1"/>
    <property type="molecule type" value="Genomic_DNA"/>
</dbReference>
<dbReference type="PANTHER" id="PTHR32409">
    <property type="entry name" value="MITOCHONDRIAL IMPORT RECEPTOR SUBUNIT TOM20-1-RELATED"/>
    <property type="match status" value="1"/>
</dbReference>
<dbReference type="GO" id="GO:0045040">
    <property type="term" value="P:protein insertion into mitochondrial outer membrane"/>
    <property type="evidence" value="ECO:0007669"/>
    <property type="project" value="InterPro"/>
</dbReference>
<evidence type="ECO:0000256" key="4">
    <source>
        <dbReference type="ARBA" id="ARBA00022787"/>
    </source>
</evidence>
<dbReference type="Proteomes" id="UP000734854">
    <property type="component" value="Unassembled WGS sequence"/>
</dbReference>
<keyword evidence="2" id="KW-0813">Transport</keyword>
<evidence type="ECO:0000256" key="8">
    <source>
        <dbReference type="ARBA" id="ARBA00023136"/>
    </source>
</evidence>
<name>A0A8J5GR14_ZINOF</name>
<evidence type="ECO:0000256" key="3">
    <source>
        <dbReference type="ARBA" id="ARBA00022692"/>
    </source>
</evidence>
<organism evidence="10 11">
    <name type="scientific">Zingiber officinale</name>
    <name type="common">Ginger</name>
    <name type="synonym">Amomum zingiber</name>
    <dbReference type="NCBI Taxonomy" id="94328"/>
    <lineage>
        <taxon>Eukaryota</taxon>
        <taxon>Viridiplantae</taxon>
        <taxon>Streptophyta</taxon>
        <taxon>Embryophyta</taxon>
        <taxon>Tracheophyta</taxon>
        <taxon>Spermatophyta</taxon>
        <taxon>Magnoliopsida</taxon>
        <taxon>Liliopsida</taxon>
        <taxon>Zingiberales</taxon>
        <taxon>Zingiberaceae</taxon>
        <taxon>Zingiber</taxon>
    </lineage>
</organism>
<comment type="subcellular location">
    <subcellularLocation>
        <location evidence="1">Mitochondrion outer membrane</location>
        <topology evidence="1">Single-pass membrane protein</topology>
    </subcellularLocation>
</comment>
<sequence length="198" mass="22138">MDLQLSDLDRLVLFEQERQAAELACTANPRDADNLTKWGGALLDLSSFQKNPEDMVKEAIMKLEQALEVDPERHATLFILGNAHSQQGFFNPNEQVSLGCFDKATQCFEQAVKLDPGNEMYLMSLDSISKAPELRQEIQFHMTNQQVSQETASPVRKKAPKESDMKYDILGWVILGIGFAAWIGMAKSHPPAPPPPPR</sequence>
<gene>
    <name evidence="10" type="ORF">ZIOFF_030352</name>
</gene>
<keyword evidence="7" id="KW-0496">Mitochondrion</keyword>
<evidence type="ECO:0008006" key="12">
    <source>
        <dbReference type="Google" id="ProtNLM"/>
    </source>
</evidence>
<proteinExistence type="predicted"/>
<evidence type="ECO:0000313" key="10">
    <source>
        <dbReference type="EMBL" id="KAG6512255.1"/>
    </source>
</evidence>
<keyword evidence="4" id="KW-1000">Mitochondrion outer membrane</keyword>
<dbReference type="GO" id="GO:0015031">
    <property type="term" value="P:protein transport"/>
    <property type="evidence" value="ECO:0007669"/>
    <property type="project" value="UniProtKB-KW"/>
</dbReference>
<protein>
    <recommendedName>
        <fullName evidence="12">Mitochondrial import receptor subunit TOM20</fullName>
    </recommendedName>
</protein>
<keyword evidence="11" id="KW-1185">Reference proteome</keyword>
<evidence type="ECO:0000256" key="7">
    <source>
        <dbReference type="ARBA" id="ARBA00023128"/>
    </source>
</evidence>
<comment type="caution">
    <text evidence="10">The sequence shown here is derived from an EMBL/GenBank/DDBJ whole genome shotgun (WGS) entry which is preliminary data.</text>
</comment>
<dbReference type="GO" id="GO:0005742">
    <property type="term" value="C:mitochondrial outer membrane translocase complex"/>
    <property type="evidence" value="ECO:0007669"/>
    <property type="project" value="InterPro"/>
</dbReference>
<dbReference type="PANTHER" id="PTHR32409:SF3">
    <property type="entry name" value="MITOCHONDRIAL IMPORT RECEPTOR SUBUNIT TOM20-1-RELATED"/>
    <property type="match status" value="1"/>
</dbReference>
<feature type="transmembrane region" description="Helical" evidence="9">
    <location>
        <begin position="167"/>
        <end position="185"/>
    </location>
</feature>
<keyword evidence="5" id="KW-0653">Protein transport</keyword>
<evidence type="ECO:0000256" key="9">
    <source>
        <dbReference type="SAM" id="Phobius"/>
    </source>
</evidence>
<dbReference type="OrthoDB" id="1056333at2759"/>
<keyword evidence="6 9" id="KW-1133">Transmembrane helix</keyword>